<evidence type="ECO:0000313" key="1">
    <source>
        <dbReference type="EMBL" id="ADE56620.1"/>
    </source>
</evidence>
<organism evidence="1 2">
    <name type="scientific">Aminobacterium colombiense (strain DSM 12261 / ALA-1)</name>
    <dbReference type="NCBI Taxonomy" id="572547"/>
    <lineage>
        <taxon>Bacteria</taxon>
        <taxon>Thermotogati</taxon>
        <taxon>Synergistota</taxon>
        <taxon>Synergistia</taxon>
        <taxon>Synergistales</taxon>
        <taxon>Aminobacteriaceae</taxon>
        <taxon>Aminobacterium</taxon>
    </lineage>
</organism>
<dbReference type="Proteomes" id="UP000002366">
    <property type="component" value="Chromosome"/>
</dbReference>
<dbReference type="EMBL" id="CP001997">
    <property type="protein sequence ID" value="ADE56620.1"/>
    <property type="molecule type" value="Genomic_DNA"/>
</dbReference>
<accession>D5EDI8</accession>
<proteinExistence type="predicted"/>
<gene>
    <name evidence="1" type="ordered locus">Amico_0481</name>
</gene>
<dbReference type="HOGENOM" id="CLU_1202773_0_0_0"/>
<evidence type="ECO:0000313" key="2">
    <source>
        <dbReference type="Proteomes" id="UP000002366"/>
    </source>
</evidence>
<name>D5EDI8_AMICL</name>
<dbReference type="STRING" id="572547.Amico_0481"/>
<protein>
    <recommendedName>
        <fullName evidence="3">DUF4412 domain-containing protein</fullName>
    </recommendedName>
</protein>
<keyword evidence="2" id="KW-1185">Reference proteome</keyword>
<reference evidence="1 2" key="1">
    <citation type="journal article" date="2010" name="Stand. Genomic Sci.">
        <title>Complete genome sequence of Aminobacterium colombiense type strain (ALA-1).</title>
        <authorList>
            <person name="Chertkov O."/>
            <person name="Sikorski J."/>
            <person name="Brambilla E."/>
            <person name="Lapidus A."/>
            <person name="Copeland A."/>
            <person name="Glavina Del Rio T."/>
            <person name="Nolan M."/>
            <person name="Lucas S."/>
            <person name="Tice H."/>
            <person name="Cheng J.F."/>
            <person name="Han C."/>
            <person name="Detter J.C."/>
            <person name="Bruce D."/>
            <person name="Tapia R."/>
            <person name="Goodwin L."/>
            <person name="Pitluck S."/>
            <person name="Liolios K."/>
            <person name="Ivanova N."/>
            <person name="Mavromatis K."/>
            <person name="Ovchinnikova G."/>
            <person name="Pati A."/>
            <person name="Chen A."/>
            <person name="Palaniappan K."/>
            <person name="Land M."/>
            <person name="Hauser L."/>
            <person name="Chang Y.J."/>
            <person name="Jeffries C.D."/>
            <person name="Spring S."/>
            <person name="Rohde M."/>
            <person name="Goker M."/>
            <person name="Bristow J."/>
            <person name="Eisen J.A."/>
            <person name="Markowitz V."/>
            <person name="Hugenholtz P."/>
            <person name="Kyrpides N.C."/>
            <person name="Klenk H.P."/>
        </authorList>
    </citation>
    <scope>NUCLEOTIDE SEQUENCE [LARGE SCALE GENOMIC DNA]</scope>
    <source>
        <strain evidence="2">DSM 12261 / ALA-1</strain>
    </source>
</reference>
<dbReference type="KEGG" id="aco:Amico_0481"/>
<dbReference type="OrthoDB" id="5372426at2"/>
<dbReference type="RefSeq" id="WP_013047886.1">
    <property type="nucleotide sequence ID" value="NC_014011.1"/>
</dbReference>
<sequence>MKNKFFKGAIFFVLFVTFIFCYAQEGISKVTPPVKSAHIEYELSGQTVGKKTVFFDSYGKNYYELRDEETTISFGGTKEVTQNKTLFIRTDSYTYNIDLLTNTGTRMKNSDMEKMAAMYSGAMTPEQMKEKGEEMFKEMGGKILGKEKLLGYECVVAEVSGVRTWVYEEHITLKSAMSLGTMEQKEEATLFEVNPSIPSSQFTPPGNIEYEDIDLSSMGMPPGVSMQPQD</sequence>
<evidence type="ECO:0008006" key="3">
    <source>
        <dbReference type="Google" id="ProtNLM"/>
    </source>
</evidence>
<dbReference type="AlphaFoldDB" id="D5EDI8"/>